<protein>
    <recommendedName>
        <fullName evidence="3">beta-N-acetylhexosaminidase</fullName>
        <ecNumber evidence="3">3.2.1.52</ecNumber>
    </recommendedName>
</protein>
<dbReference type="PROSITE" id="PS00775">
    <property type="entry name" value="GLYCOSYL_HYDROL_F3"/>
    <property type="match status" value="1"/>
</dbReference>
<feature type="chain" id="PRO_5005207942" description="beta-N-acetylhexosaminidase" evidence="7">
    <location>
        <begin position="22"/>
        <end position="990"/>
    </location>
</feature>
<evidence type="ECO:0000256" key="1">
    <source>
        <dbReference type="ARBA" id="ARBA00001231"/>
    </source>
</evidence>
<dbReference type="InterPro" id="IPR012338">
    <property type="entry name" value="Beta-lactam/transpept-like"/>
</dbReference>
<dbReference type="AlphaFoldDB" id="A0A0H4PBM2"/>
<proteinExistence type="inferred from homology"/>
<dbReference type="PANTHER" id="PTHR30480">
    <property type="entry name" value="BETA-HEXOSAMINIDASE-RELATED"/>
    <property type="match status" value="1"/>
</dbReference>
<keyword evidence="4" id="KW-0378">Hydrolase</keyword>
<dbReference type="SUPFAM" id="SSF56601">
    <property type="entry name" value="beta-lactamase/transpeptidase-like"/>
    <property type="match status" value="1"/>
</dbReference>
<gene>
    <name evidence="10" type="ORF">CA2015_2433</name>
</gene>
<dbReference type="EMBL" id="CP012040">
    <property type="protein sequence ID" value="AKP51846.1"/>
    <property type="molecule type" value="Genomic_DNA"/>
</dbReference>
<evidence type="ECO:0000256" key="2">
    <source>
        <dbReference type="ARBA" id="ARBA00005336"/>
    </source>
</evidence>
<dbReference type="PRINTS" id="PR00133">
    <property type="entry name" value="GLHYDRLASE3"/>
</dbReference>
<dbReference type="OrthoDB" id="9805821at2"/>
<evidence type="ECO:0000256" key="4">
    <source>
        <dbReference type="ARBA" id="ARBA00022801"/>
    </source>
</evidence>
<organism evidence="10 11">
    <name type="scientific">Cyclobacterium amurskyense</name>
    <dbReference type="NCBI Taxonomy" id="320787"/>
    <lineage>
        <taxon>Bacteria</taxon>
        <taxon>Pseudomonadati</taxon>
        <taxon>Bacteroidota</taxon>
        <taxon>Cytophagia</taxon>
        <taxon>Cytophagales</taxon>
        <taxon>Cyclobacteriaceae</taxon>
        <taxon>Cyclobacterium</taxon>
    </lineage>
</organism>
<dbReference type="InterPro" id="IPR017853">
    <property type="entry name" value="GH"/>
</dbReference>
<dbReference type="PANTHER" id="PTHR30480:SF13">
    <property type="entry name" value="BETA-HEXOSAMINIDASE"/>
    <property type="match status" value="1"/>
</dbReference>
<feature type="domain" description="Glycoside hydrolase family 3 N-terminal" evidence="9">
    <location>
        <begin position="51"/>
        <end position="367"/>
    </location>
</feature>
<dbReference type="PATRIC" id="fig|320787.5.peg.2670"/>
<dbReference type="InterPro" id="IPR001466">
    <property type="entry name" value="Beta-lactam-related"/>
</dbReference>
<feature type="compositionally biased region" description="Basic and acidic residues" evidence="6">
    <location>
        <begin position="905"/>
        <end position="917"/>
    </location>
</feature>
<dbReference type="GO" id="GO:0004563">
    <property type="term" value="F:beta-N-acetylhexosaminidase activity"/>
    <property type="evidence" value="ECO:0007669"/>
    <property type="project" value="UniProtKB-EC"/>
</dbReference>
<feature type="signal peptide" evidence="7">
    <location>
        <begin position="1"/>
        <end position="21"/>
    </location>
</feature>
<dbReference type="Gene3D" id="3.20.20.300">
    <property type="entry name" value="Glycoside hydrolase, family 3, N-terminal domain"/>
    <property type="match status" value="1"/>
</dbReference>
<dbReference type="KEGG" id="camu:CA2015_2433"/>
<reference evidence="10 11" key="1">
    <citation type="submission" date="2015-07" db="EMBL/GenBank/DDBJ databases">
        <authorList>
            <person name="Kim K.M."/>
        </authorList>
    </citation>
    <scope>NUCLEOTIDE SEQUENCE [LARGE SCALE GENOMIC DNA]</scope>
    <source>
        <strain evidence="10 11">KCTC 12363</strain>
    </source>
</reference>
<feature type="domain" description="Beta-lactamase-related" evidence="8">
    <location>
        <begin position="598"/>
        <end position="961"/>
    </location>
</feature>
<keyword evidence="11" id="KW-1185">Reference proteome</keyword>
<dbReference type="Gene3D" id="3.40.710.10">
    <property type="entry name" value="DD-peptidase/beta-lactamase superfamily"/>
    <property type="match status" value="1"/>
</dbReference>
<keyword evidence="5" id="KW-0326">Glycosidase</keyword>
<dbReference type="EC" id="3.2.1.52" evidence="3"/>
<evidence type="ECO:0000256" key="6">
    <source>
        <dbReference type="SAM" id="MobiDB-lite"/>
    </source>
</evidence>
<evidence type="ECO:0000259" key="9">
    <source>
        <dbReference type="Pfam" id="PF00933"/>
    </source>
</evidence>
<comment type="catalytic activity">
    <reaction evidence="1">
        <text>Hydrolysis of terminal non-reducing N-acetyl-D-hexosamine residues in N-acetyl-beta-D-hexosaminides.</text>
        <dbReference type="EC" id="3.2.1.52"/>
    </reaction>
</comment>
<dbReference type="InterPro" id="IPR019800">
    <property type="entry name" value="Glyco_hydro_3_AS"/>
</dbReference>
<dbReference type="Pfam" id="PF00144">
    <property type="entry name" value="Beta-lactamase"/>
    <property type="match status" value="1"/>
</dbReference>
<comment type="similarity">
    <text evidence="2">Belongs to the glycosyl hydrolase 3 family.</text>
</comment>
<dbReference type="STRING" id="320787.CA2015_2433"/>
<dbReference type="SUPFAM" id="SSF51445">
    <property type="entry name" value="(Trans)glycosidases"/>
    <property type="match status" value="1"/>
</dbReference>
<evidence type="ECO:0000313" key="10">
    <source>
        <dbReference type="EMBL" id="AKP51846.1"/>
    </source>
</evidence>
<name>A0A0H4PBM2_9BACT</name>
<dbReference type="InterPro" id="IPR001764">
    <property type="entry name" value="Glyco_hydro_3_N"/>
</dbReference>
<feature type="region of interest" description="Disordered" evidence="6">
    <location>
        <begin position="896"/>
        <end position="927"/>
    </location>
</feature>
<evidence type="ECO:0000256" key="5">
    <source>
        <dbReference type="ARBA" id="ARBA00023295"/>
    </source>
</evidence>
<dbReference type="InterPro" id="IPR050226">
    <property type="entry name" value="NagZ_Beta-hexosaminidase"/>
</dbReference>
<evidence type="ECO:0000313" key="11">
    <source>
        <dbReference type="Proteomes" id="UP000036520"/>
    </source>
</evidence>
<evidence type="ECO:0000256" key="3">
    <source>
        <dbReference type="ARBA" id="ARBA00012663"/>
    </source>
</evidence>
<sequence length="990" mass="111252">MWQKVYAMFFCCLLLIGLVSGHDVSEPRDPLVSENSIAQSNWVDSVFNSLTFEERLGQLFMVAAYSNKGQVHVNNISKLIEEENLGGLIFFQGGPVRQANLTNYYQEISKTPLFIAMDAEWGIGMRLDSVLNFPKQMTLGAAKNDALVYQMGKEIARQFKEIGMHINFAPVVDVNSNPANPVIGYRSFGERKELVSNKSLAYMRGMQDNGILANAKHFPGHGDTNSDSHYTTPVINNSKARIVDVDLYPYREMIDEGLMSIMVAHLHIPSLGSEANLPTTLSPKVVTQLLKEEMNFKGLIFTDALNMKGVSSLYKPGEVELMALLAGNDVLLYAEDVPKSKTLILQAVADGRISQEEIDQRVRKILNAKYWAGLHKQQKVDTHKLVERISNFGTKALIEQLYASSLTVVNNENDLIPVKHLDLEKMASLTLGNKGETFKKYLSKYAEFKHFTLRANSNQNNFQAMEKNLEEFSTIVVGVMGMTNNSRRNFGLNNDEIAFINRLQKNHNVITVVFGNAYSANRFKDLGNLVMAYERNEFTEQLAPQVIFGGREGTGKLPISLQASWEEGGQGVKTKTLHRLAYSTPEAQGMDSRELMKIDRLMENAIARKATPGGSILIAKNGSVVFEKTYGHYDYTHQQAVTDKTLYDLASLTKVMATTQAIMFLNSREMINLDDQLKIHLPELEGTNKGDITIRNILTHEAGLTPYIPHFSNTLEGSNWKPEYYSHQKSEQYPLEIANGIYGNKSLPDSVWKWTVASNLRYSGTKSTKYNYRYSDVGMYLLHKLIEKLVNQPMDEFLEQQFYAPLGMYQFGYLPLKRFKSDQIAPTELDNLFRKTLVQGYVHDPGAALYGGVAGHAGLFGNANDLAKMMQMMLQNGKYGLEEPIDQATIEKFTSKQSFQSRRGLGWDKPDPKKDKGPTGNLASPSTFGHTGFTGTAAWADPEQQLIYIFLSNRVHPNAGNNQLLRDNVRSDIQDIIYQSIENRFLLADK</sequence>
<dbReference type="Pfam" id="PF00933">
    <property type="entry name" value="Glyco_hydro_3"/>
    <property type="match status" value="1"/>
</dbReference>
<dbReference type="RefSeq" id="WP_048642149.1">
    <property type="nucleotide sequence ID" value="NZ_CP012040.1"/>
</dbReference>
<dbReference type="Proteomes" id="UP000036520">
    <property type="component" value="Chromosome"/>
</dbReference>
<keyword evidence="7" id="KW-0732">Signal</keyword>
<accession>A0A0H4PBM2</accession>
<dbReference type="InterPro" id="IPR036962">
    <property type="entry name" value="Glyco_hydro_3_N_sf"/>
</dbReference>
<evidence type="ECO:0000259" key="8">
    <source>
        <dbReference type="Pfam" id="PF00144"/>
    </source>
</evidence>
<evidence type="ECO:0000256" key="7">
    <source>
        <dbReference type="SAM" id="SignalP"/>
    </source>
</evidence>
<dbReference type="GO" id="GO:0009254">
    <property type="term" value="P:peptidoglycan turnover"/>
    <property type="evidence" value="ECO:0007669"/>
    <property type="project" value="TreeGrafter"/>
</dbReference>
<dbReference type="GO" id="GO:0005975">
    <property type="term" value="P:carbohydrate metabolic process"/>
    <property type="evidence" value="ECO:0007669"/>
    <property type="project" value="InterPro"/>
</dbReference>